<name>L0E0C5_THIND</name>
<dbReference type="InterPro" id="IPR022642">
    <property type="entry name" value="CheR_C"/>
</dbReference>
<evidence type="ECO:0000256" key="3">
    <source>
        <dbReference type="ARBA" id="ARBA00022691"/>
    </source>
</evidence>
<dbReference type="GO" id="GO:0008983">
    <property type="term" value="F:protein-glutamate O-methyltransferase activity"/>
    <property type="evidence" value="ECO:0007669"/>
    <property type="project" value="UniProtKB-EC"/>
</dbReference>
<proteinExistence type="predicted"/>
<accession>L0E0C5</accession>
<dbReference type="STRING" id="1255043.TVNIR_3060"/>
<dbReference type="HOGENOM" id="CLU_025854_1_2_6"/>
<sequence>MKDPDCVAFLQWALPRMRLRWPGFRRVRRQACKRIERRMSQLSCEDAAAYRHYLDRHPEEWRVLDALCRITVTRFYRDQRVFQVLVERILPELARTAVARRARELRVWCAGCASGEEPYTLSIAWHLELAGRFPELNLEILATDTDDGLLQRAADACYPWSSIRHLPQGWRSRAFKTHDGCFCLAPVFTAPVILRCHDVRTPLDAGPFDLILCRNLAFTYFEPALQREVARAMYERLRPAGVLLLGAHERLPEGTPGFAVIPEGQSLYRRPRTGIAACPPDPAGGRAQGTGSHG</sequence>
<protein>
    <submittedName>
        <fullName evidence="5">Chemotaxis protein methyltransferase CheR</fullName>
        <ecNumber evidence="5">2.1.1.80</ecNumber>
    </submittedName>
</protein>
<dbReference type="GO" id="GO:0032259">
    <property type="term" value="P:methylation"/>
    <property type="evidence" value="ECO:0007669"/>
    <property type="project" value="UniProtKB-KW"/>
</dbReference>
<keyword evidence="3" id="KW-0949">S-adenosyl-L-methionine</keyword>
<dbReference type="EC" id="2.1.1.80" evidence="5"/>
<feature type="domain" description="CheR-type methyltransferase" evidence="4">
    <location>
        <begin position="33"/>
        <end position="273"/>
    </location>
</feature>
<dbReference type="PATRIC" id="fig|1255043.3.peg.3088"/>
<dbReference type="RefSeq" id="WP_015259805.1">
    <property type="nucleotide sequence ID" value="NC_019902.2"/>
</dbReference>
<evidence type="ECO:0000313" key="5">
    <source>
        <dbReference type="EMBL" id="AGA34697.1"/>
    </source>
</evidence>
<organism evidence="5 6">
    <name type="scientific">Thioalkalivibrio nitratireducens (strain DSM 14787 / UNIQEM 213 / ALEN2)</name>
    <dbReference type="NCBI Taxonomy" id="1255043"/>
    <lineage>
        <taxon>Bacteria</taxon>
        <taxon>Pseudomonadati</taxon>
        <taxon>Pseudomonadota</taxon>
        <taxon>Gammaproteobacteria</taxon>
        <taxon>Chromatiales</taxon>
        <taxon>Ectothiorhodospiraceae</taxon>
        <taxon>Thioalkalivibrio</taxon>
    </lineage>
</organism>
<dbReference type="EMBL" id="CP003989">
    <property type="protein sequence ID" value="AGA34697.1"/>
    <property type="molecule type" value="Genomic_DNA"/>
</dbReference>
<dbReference type="PANTHER" id="PTHR24422:SF19">
    <property type="entry name" value="CHEMOTAXIS PROTEIN METHYLTRANSFERASE"/>
    <property type="match status" value="1"/>
</dbReference>
<evidence type="ECO:0000256" key="2">
    <source>
        <dbReference type="ARBA" id="ARBA00022679"/>
    </source>
</evidence>
<dbReference type="InterPro" id="IPR000780">
    <property type="entry name" value="CheR_MeTrfase"/>
</dbReference>
<dbReference type="Proteomes" id="UP000010809">
    <property type="component" value="Chromosome"/>
</dbReference>
<dbReference type="AlphaFoldDB" id="L0E0C5"/>
<dbReference type="OrthoDB" id="9816309at2"/>
<evidence type="ECO:0000313" key="6">
    <source>
        <dbReference type="Proteomes" id="UP000010809"/>
    </source>
</evidence>
<dbReference type="SMART" id="SM00138">
    <property type="entry name" value="MeTrc"/>
    <property type="match status" value="1"/>
</dbReference>
<dbReference type="Pfam" id="PF01739">
    <property type="entry name" value="CheR"/>
    <property type="match status" value="1"/>
</dbReference>
<dbReference type="Gene3D" id="3.40.50.150">
    <property type="entry name" value="Vaccinia Virus protein VP39"/>
    <property type="match status" value="1"/>
</dbReference>
<dbReference type="PROSITE" id="PS50123">
    <property type="entry name" value="CHER"/>
    <property type="match status" value="1"/>
</dbReference>
<dbReference type="InterPro" id="IPR029063">
    <property type="entry name" value="SAM-dependent_MTases_sf"/>
</dbReference>
<keyword evidence="2 5" id="KW-0808">Transferase</keyword>
<evidence type="ECO:0000256" key="1">
    <source>
        <dbReference type="ARBA" id="ARBA00022603"/>
    </source>
</evidence>
<evidence type="ECO:0000259" key="4">
    <source>
        <dbReference type="PROSITE" id="PS50123"/>
    </source>
</evidence>
<keyword evidence="6" id="KW-1185">Reference proteome</keyword>
<reference evidence="5" key="1">
    <citation type="submission" date="2015-12" db="EMBL/GenBank/DDBJ databases">
        <authorList>
            <person name="Tikhonova T.V."/>
            <person name="Pavlov A.R."/>
            <person name="Beletsky A.V."/>
            <person name="Mardanov A.V."/>
            <person name="Sorokin D.Y."/>
            <person name="Ravin N.V."/>
            <person name="Popov V.O."/>
        </authorList>
    </citation>
    <scope>NUCLEOTIDE SEQUENCE</scope>
    <source>
        <strain evidence="5">DSM 14787</strain>
    </source>
</reference>
<gene>
    <name evidence="5" type="primary">cheR [H]</name>
    <name evidence="5" type="ordered locus">TVNIR_3060</name>
</gene>
<dbReference type="PANTHER" id="PTHR24422">
    <property type="entry name" value="CHEMOTAXIS PROTEIN METHYLTRANSFERASE"/>
    <property type="match status" value="1"/>
</dbReference>
<dbReference type="InterPro" id="IPR050903">
    <property type="entry name" value="Bact_Chemotaxis_MeTrfase"/>
</dbReference>
<dbReference type="KEGG" id="tni:TVNIR_3060"/>
<dbReference type="SUPFAM" id="SSF53335">
    <property type="entry name" value="S-adenosyl-L-methionine-dependent methyltransferases"/>
    <property type="match status" value="1"/>
</dbReference>
<keyword evidence="1 5" id="KW-0489">Methyltransferase</keyword>
<dbReference type="eggNOG" id="COG1352">
    <property type="taxonomic scope" value="Bacteria"/>
</dbReference>
<dbReference type="PRINTS" id="PR00996">
    <property type="entry name" value="CHERMTFRASE"/>
</dbReference>